<dbReference type="Pfam" id="PF01906">
    <property type="entry name" value="YbjQ_1"/>
    <property type="match status" value="1"/>
</dbReference>
<protein>
    <submittedName>
        <fullName evidence="2">Heavy metal-binding domain-containing protein</fullName>
    </submittedName>
</protein>
<dbReference type="Gene3D" id="3.30.110.70">
    <property type="entry name" value="Hypothetical protein apc22750. Chain B"/>
    <property type="match status" value="1"/>
</dbReference>
<evidence type="ECO:0000313" key="3">
    <source>
        <dbReference type="Proteomes" id="UP001210865"/>
    </source>
</evidence>
<comment type="similarity">
    <text evidence="1">Belongs to the UPF0145 family.</text>
</comment>
<evidence type="ECO:0000256" key="1">
    <source>
        <dbReference type="ARBA" id="ARBA00010751"/>
    </source>
</evidence>
<dbReference type="InterPro" id="IPR035439">
    <property type="entry name" value="UPF0145_dom_sf"/>
</dbReference>
<keyword evidence="3" id="KW-1185">Reference proteome</keyword>
<proteinExistence type="inferred from homology"/>
<dbReference type="SUPFAM" id="SSF117782">
    <property type="entry name" value="YbjQ-like"/>
    <property type="match status" value="1"/>
</dbReference>
<dbReference type="Proteomes" id="UP001210865">
    <property type="component" value="Chromosome"/>
</dbReference>
<sequence>MALFSREPLKTRTTEDHEARARAWEEALDRQTLPAFVTERLQNAAIGRQPWVATMTPAELLLAKSHGVKPIATVSGTCWFHYGWSWTEGHEEGWHHALNRIKREAHAAGANAVVDVRMRTLRHSVGPSMDFTLIGTAIRVEGLPASPDPVVATVPALEFVRLLEMGIVPVGIAVGARYDWLGNVNGNGWGGSNGWSANSWGGQTTQWQTGLFAGNQPLTELGQFWEGIRRDAHAALRSNAATMGNGVLAHTHFGQILRREQDKQPPAYLGRHIVVGTVVDTPRGAGVPHDVEPVIDMRDGLSPLKRTGEVRHAVYDTDAQEQEGSI</sequence>
<accession>A0ABY7NI54</accession>
<dbReference type="RefSeq" id="WP_270075668.1">
    <property type="nucleotide sequence ID" value="NZ_CP115174.1"/>
</dbReference>
<name>A0ABY7NI54_9SPHN</name>
<evidence type="ECO:0000313" key="2">
    <source>
        <dbReference type="EMBL" id="WBO21018.1"/>
    </source>
</evidence>
<organism evidence="2 3">
    <name type="scientific">Sphingomonas abietis</name>
    <dbReference type="NCBI Taxonomy" id="3012344"/>
    <lineage>
        <taxon>Bacteria</taxon>
        <taxon>Pseudomonadati</taxon>
        <taxon>Pseudomonadota</taxon>
        <taxon>Alphaproteobacteria</taxon>
        <taxon>Sphingomonadales</taxon>
        <taxon>Sphingomonadaceae</taxon>
        <taxon>Sphingomonas</taxon>
    </lineage>
</organism>
<reference evidence="2 3" key="1">
    <citation type="submission" date="2022-12" db="EMBL/GenBank/DDBJ databases">
        <title>Sphingomonas abieness sp. nov., an endophytic bacterium isolated from Abies koreana.</title>
        <authorList>
            <person name="Jiang L."/>
            <person name="Lee J."/>
        </authorList>
    </citation>
    <scope>NUCLEOTIDE SEQUENCE [LARGE SCALE GENOMIC DNA]</scope>
    <source>
        <strain evidence="3">PAMB 00755</strain>
    </source>
</reference>
<dbReference type="InterPro" id="IPR002765">
    <property type="entry name" value="UPF0145_YbjQ-like"/>
</dbReference>
<gene>
    <name evidence="2" type="ORF">PBT88_12465</name>
</gene>
<dbReference type="EMBL" id="CP115174">
    <property type="protein sequence ID" value="WBO21018.1"/>
    <property type="molecule type" value="Genomic_DNA"/>
</dbReference>